<comment type="caution">
    <text evidence="6">The sequence shown here is derived from an EMBL/GenBank/DDBJ whole genome shotgun (WGS) entry which is preliminary data.</text>
</comment>
<proteinExistence type="inferred from homology"/>
<dbReference type="PRINTS" id="PR00039">
    <property type="entry name" value="HTHLYSR"/>
</dbReference>
<dbReference type="GO" id="GO:0003700">
    <property type="term" value="F:DNA-binding transcription factor activity"/>
    <property type="evidence" value="ECO:0007669"/>
    <property type="project" value="InterPro"/>
</dbReference>
<evidence type="ECO:0000313" key="7">
    <source>
        <dbReference type="Proteomes" id="UP000824073"/>
    </source>
</evidence>
<dbReference type="Gene3D" id="1.10.10.10">
    <property type="entry name" value="Winged helix-like DNA-binding domain superfamily/Winged helix DNA-binding domain"/>
    <property type="match status" value="1"/>
</dbReference>
<dbReference type="Gene3D" id="3.40.190.290">
    <property type="match status" value="1"/>
</dbReference>
<dbReference type="InterPro" id="IPR000847">
    <property type="entry name" value="LysR_HTH_N"/>
</dbReference>
<feature type="domain" description="HTH lysR-type" evidence="5">
    <location>
        <begin position="1"/>
        <end position="58"/>
    </location>
</feature>
<dbReference type="PROSITE" id="PS50931">
    <property type="entry name" value="HTH_LYSR"/>
    <property type="match status" value="1"/>
</dbReference>
<evidence type="ECO:0000256" key="1">
    <source>
        <dbReference type="ARBA" id="ARBA00009437"/>
    </source>
</evidence>
<organism evidence="6 7">
    <name type="scientific">Candidatus Ventrousia excrementavium</name>
    <dbReference type="NCBI Taxonomy" id="2840961"/>
    <lineage>
        <taxon>Bacteria</taxon>
        <taxon>Bacillati</taxon>
        <taxon>Bacillota</taxon>
        <taxon>Clostridia</taxon>
        <taxon>Eubacteriales</taxon>
        <taxon>Clostridiaceae</taxon>
        <taxon>Clostridiaceae incertae sedis</taxon>
        <taxon>Candidatus Ventrousia</taxon>
    </lineage>
</organism>
<dbReference type="SUPFAM" id="SSF46785">
    <property type="entry name" value="Winged helix' DNA-binding domain"/>
    <property type="match status" value="1"/>
</dbReference>
<keyword evidence="4" id="KW-0804">Transcription</keyword>
<keyword evidence="2" id="KW-0805">Transcription regulation</keyword>
<evidence type="ECO:0000259" key="5">
    <source>
        <dbReference type="PROSITE" id="PS50931"/>
    </source>
</evidence>
<evidence type="ECO:0000256" key="2">
    <source>
        <dbReference type="ARBA" id="ARBA00023015"/>
    </source>
</evidence>
<evidence type="ECO:0000256" key="4">
    <source>
        <dbReference type="ARBA" id="ARBA00023163"/>
    </source>
</evidence>
<dbReference type="GO" id="GO:0032993">
    <property type="term" value="C:protein-DNA complex"/>
    <property type="evidence" value="ECO:0007669"/>
    <property type="project" value="TreeGrafter"/>
</dbReference>
<sequence>MTLRQIQYIVEVERLGSLSNAAKSLFISQSTLSFAIKDLERELGFPLFERTRTGMRPTDGGLVFLKKAHAALNAFAELENTMPDAHSETAHLRIATVQSGFLPHVLQCITPEFEELSVPFRLKCRGCETGEVVDLVAGGEYDLGFIYATDRQRQAWKQEFLSRGLAVRRICTLEVCAIFSESDPLARRDSVSLSELSDYTFVFSGDDGLTGFSNLADYSYQNFNLNDHRRYFDAQDTLLLNSLLRQPGRFSIGHKSVFPLYSSGLAYVPLHDRLSAHLLMLYIADRPLSRYAEDFLALMSQMAPLIEK</sequence>
<dbReference type="Pfam" id="PF00126">
    <property type="entry name" value="HTH_1"/>
    <property type="match status" value="1"/>
</dbReference>
<dbReference type="PANTHER" id="PTHR30346">
    <property type="entry name" value="TRANSCRIPTIONAL DUAL REGULATOR HCAR-RELATED"/>
    <property type="match status" value="1"/>
</dbReference>
<dbReference type="InterPro" id="IPR005119">
    <property type="entry name" value="LysR_subst-bd"/>
</dbReference>
<comment type="similarity">
    <text evidence="1">Belongs to the LysR transcriptional regulatory family.</text>
</comment>
<keyword evidence="3" id="KW-0238">DNA-binding</keyword>
<dbReference type="EMBL" id="DVMR01000060">
    <property type="protein sequence ID" value="HIU44222.1"/>
    <property type="molecule type" value="Genomic_DNA"/>
</dbReference>
<dbReference type="InterPro" id="IPR036390">
    <property type="entry name" value="WH_DNA-bd_sf"/>
</dbReference>
<dbReference type="GO" id="GO:0003677">
    <property type="term" value="F:DNA binding"/>
    <property type="evidence" value="ECO:0007669"/>
    <property type="project" value="UniProtKB-KW"/>
</dbReference>
<dbReference type="Proteomes" id="UP000824073">
    <property type="component" value="Unassembled WGS sequence"/>
</dbReference>
<dbReference type="PANTHER" id="PTHR30346:SF0">
    <property type="entry name" value="HCA OPERON TRANSCRIPTIONAL ACTIVATOR HCAR"/>
    <property type="match status" value="1"/>
</dbReference>
<dbReference type="AlphaFoldDB" id="A0A9D1IVN5"/>
<reference evidence="6" key="2">
    <citation type="journal article" date="2021" name="PeerJ">
        <title>Extensive microbial diversity within the chicken gut microbiome revealed by metagenomics and culture.</title>
        <authorList>
            <person name="Gilroy R."/>
            <person name="Ravi A."/>
            <person name="Getino M."/>
            <person name="Pursley I."/>
            <person name="Horton D.L."/>
            <person name="Alikhan N.F."/>
            <person name="Baker D."/>
            <person name="Gharbi K."/>
            <person name="Hall N."/>
            <person name="Watson M."/>
            <person name="Adriaenssens E.M."/>
            <person name="Foster-Nyarko E."/>
            <person name="Jarju S."/>
            <person name="Secka A."/>
            <person name="Antonio M."/>
            <person name="Oren A."/>
            <person name="Chaudhuri R.R."/>
            <person name="La Ragione R."/>
            <person name="Hildebrand F."/>
            <person name="Pallen M.J."/>
        </authorList>
    </citation>
    <scope>NUCLEOTIDE SEQUENCE</scope>
    <source>
        <strain evidence="6">CHK191-8634</strain>
    </source>
</reference>
<accession>A0A9D1IVN5</accession>
<dbReference type="InterPro" id="IPR036388">
    <property type="entry name" value="WH-like_DNA-bd_sf"/>
</dbReference>
<dbReference type="SUPFAM" id="SSF53850">
    <property type="entry name" value="Periplasmic binding protein-like II"/>
    <property type="match status" value="1"/>
</dbReference>
<reference evidence="6" key="1">
    <citation type="submission" date="2020-10" db="EMBL/GenBank/DDBJ databases">
        <authorList>
            <person name="Gilroy R."/>
        </authorList>
    </citation>
    <scope>NUCLEOTIDE SEQUENCE</scope>
    <source>
        <strain evidence="6">CHK191-8634</strain>
    </source>
</reference>
<dbReference type="CDD" id="cd05466">
    <property type="entry name" value="PBP2_LTTR_substrate"/>
    <property type="match status" value="1"/>
</dbReference>
<evidence type="ECO:0000256" key="3">
    <source>
        <dbReference type="ARBA" id="ARBA00023125"/>
    </source>
</evidence>
<gene>
    <name evidence="6" type="ORF">IAB67_08010</name>
</gene>
<dbReference type="Pfam" id="PF03466">
    <property type="entry name" value="LysR_substrate"/>
    <property type="match status" value="1"/>
</dbReference>
<name>A0A9D1IVN5_9CLOT</name>
<evidence type="ECO:0000313" key="6">
    <source>
        <dbReference type="EMBL" id="HIU44222.1"/>
    </source>
</evidence>
<dbReference type="FunFam" id="1.10.10.10:FF:000001">
    <property type="entry name" value="LysR family transcriptional regulator"/>
    <property type="match status" value="1"/>
</dbReference>
<protein>
    <submittedName>
        <fullName evidence="6">LysR family transcriptional regulator</fullName>
    </submittedName>
</protein>